<dbReference type="PROSITE" id="PS50097">
    <property type="entry name" value="BTB"/>
    <property type="match status" value="1"/>
</dbReference>
<evidence type="ECO:0000259" key="1">
    <source>
        <dbReference type="PROSITE" id="PS50097"/>
    </source>
</evidence>
<protein>
    <submittedName>
        <fullName evidence="2">BTB domain-containing protein</fullName>
    </submittedName>
</protein>
<dbReference type="Gene3D" id="3.30.710.10">
    <property type="entry name" value="Potassium Channel Kv1.1, Chain A"/>
    <property type="match status" value="1"/>
</dbReference>
<comment type="caution">
    <text evidence="2">The sequence shown here is derived from an EMBL/GenBank/DDBJ whole genome shotgun (WGS) entry which is preliminary data.</text>
</comment>
<evidence type="ECO:0000313" key="3">
    <source>
        <dbReference type="Proteomes" id="UP000623467"/>
    </source>
</evidence>
<keyword evidence="3" id="KW-1185">Reference proteome</keyword>
<dbReference type="Pfam" id="PF00651">
    <property type="entry name" value="BTB"/>
    <property type="match status" value="1"/>
</dbReference>
<sequence length="305" mass="34973">MSSDSPPTKRQRTRDEDAVMKQSAFWFIDGSVVLQAENTQFRVHFGVLARHSTIFRDMQGLPQPSDEPTVDGCPVVKLQDDPMDVEYLLESLYDSHSQEKKLQIPALGALIRLGRKLPLNTPQRLRNTMCLADTFDTIEEYDGIDFDMVTLLSENNILSAMPCACYRAVNLSTLVELFDGKPESHGTRPSLSQTDLRRCAIGQQRLARKLFQPGYTLGWARKWEFHDCTSPVTCRASRENIWTSHMEDSEVYVFLVPRYFLGRYNFCAACTLHATESMTVGRNKIWQELPEIFDLPPWNELRNNL</sequence>
<name>A0A8H6Z0G9_9AGAR</name>
<feature type="domain" description="BTB" evidence="1">
    <location>
        <begin position="30"/>
        <end position="101"/>
    </location>
</feature>
<dbReference type="OrthoDB" id="3027208at2759"/>
<dbReference type="AlphaFoldDB" id="A0A8H6Z0G9"/>
<reference evidence="2" key="1">
    <citation type="submission" date="2020-05" db="EMBL/GenBank/DDBJ databases">
        <title>Mycena genomes resolve the evolution of fungal bioluminescence.</title>
        <authorList>
            <person name="Tsai I.J."/>
        </authorList>
    </citation>
    <scope>NUCLEOTIDE SEQUENCE</scope>
    <source>
        <strain evidence="2">160909Yilan</strain>
    </source>
</reference>
<organism evidence="2 3">
    <name type="scientific">Mycena sanguinolenta</name>
    <dbReference type="NCBI Taxonomy" id="230812"/>
    <lineage>
        <taxon>Eukaryota</taxon>
        <taxon>Fungi</taxon>
        <taxon>Dikarya</taxon>
        <taxon>Basidiomycota</taxon>
        <taxon>Agaricomycotina</taxon>
        <taxon>Agaricomycetes</taxon>
        <taxon>Agaricomycetidae</taxon>
        <taxon>Agaricales</taxon>
        <taxon>Marasmiineae</taxon>
        <taxon>Mycenaceae</taxon>
        <taxon>Mycena</taxon>
    </lineage>
</organism>
<proteinExistence type="predicted"/>
<accession>A0A8H6Z0G9</accession>
<dbReference type="EMBL" id="JACAZH010000004">
    <property type="protein sequence ID" value="KAF7370395.1"/>
    <property type="molecule type" value="Genomic_DNA"/>
</dbReference>
<dbReference type="Proteomes" id="UP000623467">
    <property type="component" value="Unassembled WGS sequence"/>
</dbReference>
<gene>
    <name evidence="2" type="ORF">MSAN_00671000</name>
</gene>
<dbReference type="CDD" id="cd18186">
    <property type="entry name" value="BTB_POZ_ZBTB_KLHL-like"/>
    <property type="match status" value="1"/>
</dbReference>
<dbReference type="InterPro" id="IPR000210">
    <property type="entry name" value="BTB/POZ_dom"/>
</dbReference>
<evidence type="ECO:0000313" key="2">
    <source>
        <dbReference type="EMBL" id="KAF7370395.1"/>
    </source>
</evidence>
<dbReference type="InterPro" id="IPR011333">
    <property type="entry name" value="SKP1/BTB/POZ_sf"/>
</dbReference>